<evidence type="ECO:0000259" key="11">
    <source>
        <dbReference type="Pfam" id="PF00082"/>
    </source>
</evidence>
<feature type="active site" description="Charge relay system" evidence="9">
    <location>
        <position position="345"/>
    </location>
</feature>
<dbReference type="EMBL" id="ALPT02000037">
    <property type="protein sequence ID" value="KGA97081.1"/>
    <property type="molecule type" value="Genomic_DNA"/>
</dbReference>
<dbReference type="GO" id="GO:0004252">
    <property type="term" value="F:serine-type endopeptidase activity"/>
    <property type="evidence" value="ECO:0007669"/>
    <property type="project" value="UniProtKB-UniRule"/>
</dbReference>
<dbReference type="InterPro" id="IPR034084">
    <property type="entry name" value="Thermitase-like_dom"/>
</dbReference>
<evidence type="ECO:0000256" key="2">
    <source>
        <dbReference type="ARBA" id="ARBA00004613"/>
    </source>
</evidence>
<dbReference type="EMBL" id="JALP01000305">
    <property type="protein sequence ID" value="THG88803.1"/>
    <property type="molecule type" value="Genomic_DNA"/>
</dbReference>
<dbReference type="InterPro" id="IPR023828">
    <property type="entry name" value="Peptidase_S8_Ser-AS"/>
</dbReference>
<comment type="cofactor">
    <cofactor evidence="1">
        <name>Ca(2+)</name>
        <dbReference type="ChEBI" id="CHEBI:29108"/>
    </cofactor>
</comment>
<dbReference type="CDD" id="cd07484">
    <property type="entry name" value="Peptidases_S8_Thermitase_like"/>
    <property type="match status" value="1"/>
</dbReference>
<comment type="subcellular location">
    <subcellularLocation>
        <location evidence="2">Secreted</location>
    </subcellularLocation>
</comment>
<dbReference type="STRING" id="1218173.BALCAV_0212180"/>
<dbReference type="PRINTS" id="PR00723">
    <property type="entry name" value="SUBTILISIN"/>
</dbReference>
<feature type="active site" description="Charge relay system" evidence="9">
    <location>
        <position position="532"/>
    </location>
</feature>
<reference evidence="13 15" key="2">
    <citation type="submission" date="2014-01" db="EMBL/GenBank/DDBJ databases">
        <title>Draft genome sequencing of Bacillus alcalophilus CGMCC 1.3604.</title>
        <authorList>
            <person name="Yang J."/>
            <person name="Diao L."/>
            <person name="Yang S."/>
        </authorList>
    </citation>
    <scope>NUCLEOTIDE SEQUENCE [LARGE SCALE GENOMIC DNA]</scope>
    <source>
        <strain evidence="13 15">CGMCC 1.3604</strain>
    </source>
</reference>
<dbReference type="PROSITE" id="PS51892">
    <property type="entry name" value="SUBTILASE"/>
    <property type="match status" value="1"/>
</dbReference>
<name>A0A094WJS0_ALKAL</name>
<keyword evidence="8" id="KW-0106">Calcium</keyword>
<evidence type="ECO:0000313" key="14">
    <source>
        <dbReference type="Proteomes" id="UP000002754"/>
    </source>
</evidence>
<dbReference type="OrthoDB" id="9798386at2"/>
<dbReference type="eggNOG" id="COG1404">
    <property type="taxonomic scope" value="Bacteria"/>
</dbReference>
<dbReference type="PROSITE" id="PS00137">
    <property type="entry name" value="SUBTILASE_HIS"/>
    <property type="match status" value="1"/>
</dbReference>
<dbReference type="InterPro" id="IPR036852">
    <property type="entry name" value="Peptidase_S8/S53_dom_sf"/>
</dbReference>
<comment type="caution">
    <text evidence="12">The sequence shown here is derived from an EMBL/GenBank/DDBJ whole genome shotgun (WGS) entry which is preliminary data.</text>
</comment>
<evidence type="ECO:0000256" key="9">
    <source>
        <dbReference type="PROSITE-ProRule" id="PRU01240"/>
    </source>
</evidence>
<keyword evidence="14" id="KW-1185">Reference proteome</keyword>
<feature type="domain" description="Peptidase S8/S53" evidence="11">
    <location>
        <begin position="336"/>
        <end position="580"/>
    </location>
</feature>
<dbReference type="PROSITE" id="PS00138">
    <property type="entry name" value="SUBTILASE_SER"/>
    <property type="match status" value="1"/>
</dbReference>
<accession>A0A094WJS0</accession>
<evidence type="ECO:0000256" key="5">
    <source>
        <dbReference type="ARBA" id="ARBA00022670"/>
    </source>
</evidence>
<keyword evidence="4" id="KW-0964">Secreted</keyword>
<dbReference type="Proteomes" id="UP000297014">
    <property type="component" value="Unassembled WGS sequence"/>
</dbReference>
<feature type="active site" description="Charge relay system" evidence="9">
    <location>
        <position position="378"/>
    </location>
</feature>
<evidence type="ECO:0000313" key="15">
    <source>
        <dbReference type="Proteomes" id="UP000297014"/>
    </source>
</evidence>
<evidence type="ECO:0000256" key="1">
    <source>
        <dbReference type="ARBA" id="ARBA00001913"/>
    </source>
</evidence>
<protein>
    <submittedName>
        <fullName evidence="12">Protease</fullName>
    </submittedName>
</protein>
<dbReference type="GO" id="GO:0005576">
    <property type="term" value="C:extracellular region"/>
    <property type="evidence" value="ECO:0007669"/>
    <property type="project" value="UniProtKB-SubCell"/>
</dbReference>
<dbReference type="AlphaFoldDB" id="A0A094WJS0"/>
<dbReference type="InterPro" id="IPR050131">
    <property type="entry name" value="Peptidase_S8_subtilisin-like"/>
</dbReference>
<dbReference type="SUPFAM" id="SSF52743">
    <property type="entry name" value="Subtilisin-like"/>
    <property type="match status" value="1"/>
</dbReference>
<gene>
    <name evidence="13" type="ORF">AJ85_21390</name>
    <name evidence="12" type="ORF">BALCAV_0212180</name>
</gene>
<proteinExistence type="inferred from homology"/>
<evidence type="ECO:0000256" key="3">
    <source>
        <dbReference type="ARBA" id="ARBA00011073"/>
    </source>
</evidence>
<dbReference type="InterPro" id="IPR015500">
    <property type="entry name" value="Peptidase_S8_subtilisin-rel"/>
</dbReference>
<evidence type="ECO:0000256" key="8">
    <source>
        <dbReference type="ARBA" id="ARBA00022837"/>
    </source>
</evidence>
<dbReference type="Gene3D" id="3.40.50.200">
    <property type="entry name" value="Peptidase S8/S53 domain"/>
    <property type="match status" value="1"/>
</dbReference>
<dbReference type="InterPro" id="IPR023827">
    <property type="entry name" value="Peptidase_S8_Asp-AS"/>
</dbReference>
<sequence length="596" mass="66622">MKKTVFTLLLLAVFGIGMFYMGRFMLDHNEQDYVLEKEIPQTLDSTAMDELLAEDLSLTTSMFLKQLSGQLNRWSDYDLTNQGLENAFHEELAEHPHFNGFAIYEEDNLIIEAGEMSTFDRSLLTHTHMQSEFSDPYIKNEQHFMLMGETLPDGRNIIGEVDLSFIRSFVKDMASVADSNGNFFVSGDDPKVQWETTDDVPDGYQAKTVPELDWQIVVHSKDPKPESEQKSYIENQAVIKFKNDAHANDWFLNNQNVQLISSSGPFYVVQSNEETTPQLIERLNHDYYLAFSEPNYLMTTNQVRVQQTKPNDEFFEPYQWNLSQIKISNGWDLSGGEDVTIAVLDTGVDPDHLDLKDKISHGYNAFDESGDFSDAHGHGTHVAGVAAAMTNNITGIAGVSWKSNILPVKVLNDDGEGSSYEVANGIYWAVEHGAQVINMSLGDYYHSDALHDAVKYAYDNDVVIIAASGNDNVSDPMYPAYYPEVLTVAALDQDQKRAFFSNYGEHVDISAPGEHIPSLFPDNNYTVMSGTSMAAPHVAGLAGLIRALRPDLTNQEVYDVITQTAEDLGTNGRDSYYGHGEINVTAALQSIRSQNR</sequence>
<comment type="similarity">
    <text evidence="3 9 10">Belongs to the peptidase S8 family.</text>
</comment>
<dbReference type="PANTHER" id="PTHR43806:SF11">
    <property type="entry name" value="CEREVISIN-RELATED"/>
    <property type="match status" value="1"/>
</dbReference>
<organism evidence="12 14">
    <name type="scientific">Alkalihalobacillus alcalophilus ATCC 27647 = CGMCC 1.3604</name>
    <dbReference type="NCBI Taxonomy" id="1218173"/>
    <lineage>
        <taxon>Bacteria</taxon>
        <taxon>Bacillati</taxon>
        <taxon>Bacillota</taxon>
        <taxon>Bacilli</taxon>
        <taxon>Bacillales</taxon>
        <taxon>Bacillaceae</taxon>
        <taxon>Alkalihalobacillus</taxon>
    </lineage>
</organism>
<evidence type="ECO:0000256" key="6">
    <source>
        <dbReference type="ARBA" id="ARBA00022801"/>
    </source>
</evidence>
<dbReference type="RefSeq" id="WP_003323900.1">
    <property type="nucleotide sequence ID" value="NZ_ALPT02000037.1"/>
</dbReference>
<dbReference type="PROSITE" id="PS00136">
    <property type="entry name" value="SUBTILASE_ASP"/>
    <property type="match status" value="1"/>
</dbReference>
<dbReference type="PANTHER" id="PTHR43806">
    <property type="entry name" value="PEPTIDASE S8"/>
    <property type="match status" value="1"/>
</dbReference>
<dbReference type="GO" id="GO:0006508">
    <property type="term" value="P:proteolysis"/>
    <property type="evidence" value="ECO:0007669"/>
    <property type="project" value="UniProtKB-KW"/>
</dbReference>
<keyword evidence="7 9" id="KW-0720">Serine protease</keyword>
<dbReference type="InterPro" id="IPR000209">
    <property type="entry name" value="Peptidase_S8/S53_dom"/>
</dbReference>
<dbReference type="Pfam" id="PF00082">
    <property type="entry name" value="Peptidase_S8"/>
    <property type="match status" value="1"/>
</dbReference>
<evidence type="ECO:0000256" key="4">
    <source>
        <dbReference type="ARBA" id="ARBA00022525"/>
    </source>
</evidence>
<keyword evidence="5 9" id="KW-0645">Protease</keyword>
<dbReference type="Proteomes" id="UP000002754">
    <property type="component" value="Unassembled WGS sequence"/>
</dbReference>
<dbReference type="InterPro" id="IPR022398">
    <property type="entry name" value="Peptidase_S8_His-AS"/>
</dbReference>
<reference evidence="12 14" key="1">
    <citation type="journal article" date="2014" name="Genome Announc.">
        <title>Draft Genome Sequence of Bacillus alcalophilus AV1934, a Classic Alkaliphile Isolated from Human Feces in 1934.</title>
        <authorList>
            <person name="Attie O."/>
            <person name="Jayaprakash A."/>
            <person name="Shah H."/>
            <person name="Paulsen I.T."/>
            <person name="Morino M."/>
            <person name="Takahashi Y."/>
            <person name="Narumi I."/>
            <person name="Sachidanandam R."/>
            <person name="Satoh K."/>
            <person name="Ito M."/>
            <person name="Krulwich T.A."/>
        </authorList>
    </citation>
    <scope>NUCLEOTIDE SEQUENCE [LARGE SCALE GENOMIC DNA]</scope>
    <source>
        <strain evidence="12 14">AV1934</strain>
    </source>
</reference>
<evidence type="ECO:0000313" key="13">
    <source>
        <dbReference type="EMBL" id="THG88803.1"/>
    </source>
</evidence>
<keyword evidence="6 9" id="KW-0378">Hydrolase</keyword>
<evidence type="ECO:0000256" key="10">
    <source>
        <dbReference type="RuleBase" id="RU003355"/>
    </source>
</evidence>
<evidence type="ECO:0000256" key="7">
    <source>
        <dbReference type="ARBA" id="ARBA00022825"/>
    </source>
</evidence>
<evidence type="ECO:0000313" key="12">
    <source>
        <dbReference type="EMBL" id="KGA97081.1"/>
    </source>
</evidence>